<dbReference type="Proteomes" id="UP000242219">
    <property type="component" value="Unassembled WGS sequence"/>
</dbReference>
<gene>
    <name evidence="1" type="ORF">BIY37_11320</name>
</gene>
<comment type="caution">
    <text evidence="1">The sequence shown here is derived from an EMBL/GenBank/DDBJ whole genome shotgun (WGS) entry which is preliminary data.</text>
</comment>
<protein>
    <submittedName>
        <fullName evidence="1">Uncharacterized protein</fullName>
    </submittedName>
</protein>
<dbReference type="EMBL" id="MJUW02000113">
    <property type="protein sequence ID" value="OQD44902.1"/>
    <property type="molecule type" value="Genomic_DNA"/>
</dbReference>
<reference evidence="1 2" key="1">
    <citation type="journal article" date="2016" name="Genome Announc.">
        <title>Draft Genome Sequence of the Anaerobic Ammonium-Oxidizing Bacterium 'Candidatus Brocadia sp. 40'.</title>
        <authorList>
            <person name="Ali M."/>
            <person name="Haroon M.F."/>
            <person name="Narita Y."/>
            <person name="Zhang L."/>
            <person name="Rangel Shaw D."/>
            <person name="Okabe S."/>
            <person name="Saikaly P.E."/>
        </authorList>
    </citation>
    <scope>NUCLEOTIDE SEQUENCE [LARGE SCALE GENOMIC DNA]</scope>
    <source>
        <strain evidence="1 2">40</strain>
    </source>
</reference>
<accession>A0A1V6LXP1</accession>
<keyword evidence="2" id="KW-1185">Reference proteome</keyword>
<name>A0A1V6LXP1_9BACT</name>
<dbReference type="AlphaFoldDB" id="A0A1V6LXP1"/>
<proteinExistence type="predicted"/>
<evidence type="ECO:0000313" key="2">
    <source>
        <dbReference type="Proteomes" id="UP000242219"/>
    </source>
</evidence>
<evidence type="ECO:0000313" key="1">
    <source>
        <dbReference type="EMBL" id="OQD44902.1"/>
    </source>
</evidence>
<sequence>MVFGLISMTCIRWLRGIKVFFDLLQTPSGVTSPRKESLAYWFMIGIIKYFIIKHTCFALSHHEKKLWLSTPFLPNDNREEDKS</sequence>
<organism evidence="1 2">
    <name type="scientific">Candidatus Brocadia sapporoensis</name>
    <dbReference type="NCBI Taxonomy" id="392547"/>
    <lineage>
        <taxon>Bacteria</taxon>
        <taxon>Pseudomonadati</taxon>
        <taxon>Planctomycetota</taxon>
        <taxon>Candidatus Brocadiia</taxon>
        <taxon>Candidatus Brocadiales</taxon>
        <taxon>Candidatus Brocadiaceae</taxon>
        <taxon>Candidatus Brocadia</taxon>
    </lineage>
</organism>